<reference evidence="1" key="1">
    <citation type="submission" date="2022-08" db="UniProtKB">
        <authorList>
            <consortium name="EnsemblMetazoa"/>
        </authorList>
    </citation>
    <scope>IDENTIFICATION</scope>
</reference>
<accession>A0A8W7PHQ3</accession>
<dbReference type="Proteomes" id="UP000075882">
    <property type="component" value="Unassembled WGS sequence"/>
</dbReference>
<organism evidence="1">
    <name type="scientific">Anopheles coluzzii</name>
    <name type="common">African malaria mosquito</name>
    <dbReference type="NCBI Taxonomy" id="1518534"/>
    <lineage>
        <taxon>Eukaryota</taxon>
        <taxon>Metazoa</taxon>
        <taxon>Ecdysozoa</taxon>
        <taxon>Arthropoda</taxon>
        <taxon>Hexapoda</taxon>
        <taxon>Insecta</taxon>
        <taxon>Pterygota</taxon>
        <taxon>Neoptera</taxon>
        <taxon>Endopterygota</taxon>
        <taxon>Diptera</taxon>
        <taxon>Nematocera</taxon>
        <taxon>Culicoidea</taxon>
        <taxon>Culicidae</taxon>
        <taxon>Anophelinae</taxon>
        <taxon>Anopheles</taxon>
    </lineage>
</organism>
<dbReference type="AlphaFoldDB" id="A0A8W7PHQ3"/>
<sequence length="198" mass="22000">MPLEISRAKEIRCAQLSGNPESCISSFSDPPGINSVTSTPIKRSTLWCDSDRSTATSLRKFFCASSSTRYSSFSTITSCVTRCVTLNTWPKKPFPSSSPCTRSEARNMRAAFGSTRNDFHIGTVRFGAGIRSGQYALATGQPAGRRQRHYIRIVLDRKLQGFAGRSFDEILQTFQRYIAHGCTVHFQHLVADPQGHQI</sequence>
<dbReference type="EnsemblMetazoa" id="ACOM031872-RA">
    <property type="protein sequence ID" value="ACOM031872-PA.1"/>
    <property type="gene ID" value="ACOM031872"/>
</dbReference>
<proteinExistence type="predicted"/>
<protein>
    <submittedName>
        <fullName evidence="1">Uncharacterized protein</fullName>
    </submittedName>
</protein>
<name>A0A8W7PHQ3_ANOCL</name>
<evidence type="ECO:0000313" key="1">
    <source>
        <dbReference type="EnsemblMetazoa" id="ACOM031872-PA.1"/>
    </source>
</evidence>